<sequence length="66" mass="7385">MTIEDPCWPPLPALLAILHLEAVPLHMDDGSRLVPDQLGDGFSMMILTPRAHSLTNVNYSCARWQQ</sequence>
<evidence type="ECO:0000313" key="1">
    <source>
        <dbReference type="EMBL" id="PSJ81428.1"/>
    </source>
</evidence>
<gene>
    <name evidence="1" type="ORF">C7N83_00565</name>
</gene>
<dbReference type="Proteomes" id="UP000241868">
    <property type="component" value="Unassembled WGS sequence"/>
</dbReference>
<reference evidence="1 2" key="1">
    <citation type="submission" date="2018-03" db="EMBL/GenBank/DDBJ databases">
        <title>Neisseria weixii sp. nov., isolated from the intestinal contents of Tibetan Plateau pika (Ochotona curzoniae) in Yushu, Qinghai Province, China.</title>
        <authorList>
            <person name="Gui Z."/>
        </authorList>
    </citation>
    <scope>NUCLEOTIDE SEQUENCE [LARGE SCALE GENOMIC DNA]</scope>
    <source>
        <strain evidence="1 2">ATCC 51483</strain>
    </source>
</reference>
<organism evidence="1 2">
    <name type="scientific">Neisseria iguanae</name>
    <dbReference type="NCBI Taxonomy" id="90242"/>
    <lineage>
        <taxon>Bacteria</taxon>
        <taxon>Pseudomonadati</taxon>
        <taxon>Pseudomonadota</taxon>
        <taxon>Betaproteobacteria</taxon>
        <taxon>Neisseriales</taxon>
        <taxon>Neisseriaceae</taxon>
        <taxon>Neisseria</taxon>
    </lineage>
</organism>
<dbReference type="RefSeq" id="WP_106739860.1">
    <property type="nucleotide sequence ID" value="NZ_PXYY01000002.1"/>
</dbReference>
<protein>
    <submittedName>
        <fullName evidence="1">Uncharacterized protein</fullName>
    </submittedName>
</protein>
<dbReference type="OrthoDB" id="5450856at2"/>
<keyword evidence="2" id="KW-1185">Reference proteome</keyword>
<dbReference type="EMBL" id="PXYY01000002">
    <property type="protein sequence ID" value="PSJ81428.1"/>
    <property type="molecule type" value="Genomic_DNA"/>
</dbReference>
<comment type="caution">
    <text evidence="1">The sequence shown here is derived from an EMBL/GenBank/DDBJ whole genome shotgun (WGS) entry which is preliminary data.</text>
</comment>
<name>A0A2P7U366_9NEIS</name>
<evidence type="ECO:0000313" key="2">
    <source>
        <dbReference type="Proteomes" id="UP000241868"/>
    </source>
</evidence>
<proteinExistence type="predicted"/>
<dbReference type="AlphaFoldDB" id="A0A2P7U366"/>
<accession>A0A2P7U366</accession>